<evidence type="ECO:0000256" key="12">
    <source>
        <dbReference type="ARBA" id="ARBA00023136"/>
    </source>
</evidence>
<feature type="binding site" evidence="14">
    <location>
        <position position="295"/>
    </location>
    <ligand>
        <name>alpha-D-mannose 1-phosphate</name>
        <dbReference type="ChEBI" id="CHEBI:58409"/>
    </ligand>
</feature>
<evidence type="ECO:0000256" key="11">
    <source>
        <dbReference type="ARBA" id="ARBA00022989"/>
    </source>
</evidence>
<evidence type="ECO:0000256" key="2">
    <source>
        <dbReference type="ARBA" id="ARBA00004496"/>
    </source>
</evidence>
<feature type="binding site" evidence="15">
    <location>
        <position position="332"/>
    </location>
    <ligand>
        <name>Mg(2+)</name>
        <dbReference type="ChEBI" id="CHEBI:18420"/>
        <label>1</label>
    </ligand>
</feature>
<dbReference type="Pfam" id="PF03332">
    <property type="entry name" value="PMM"/>
    <property type="match status" value="1"/>
</dbReference>
<feature type="binding site" evidence="14">
    <location>
        <position position="297"/>
    </location>
    <ligand>
        <name>alpha-D-mannose 1-phosphate</name>
        <dbReference type="ChEBI" id="CHEBI:58409"/>
    </ligand>
</feature>
<evidence type="ECO:0000256" key="6">
    <source>
        <dbReference type="ARBA" id="ARBA00012730"/>
    </source>
</evidence>
<name>A0A0G4KLB1_VERLO</name>
<dbReference type="GO" id="GO:0046872">
    <property type="term" value="F:metal ion binding"/>
    <property type="evidence" value="ECO:0007669"/>
    <property type="project" value="UniProtKB-KW"/>
</dbReference>
<comment type="cofactor">
    <cofactor evidence="15">
        <name>Mg(2+)</name>
        <dbReference type="ChEBI" id="CHEBI:18420"/>
    </cofactor>
</comment>
<proteinExistence type="inferred from homology"/>
<evidence type="ECO:0000256" key="8">
    <source>
        <dbReference type="ARBA" id="ARBA00022692"/>
    </source>
</evidence>
<dbReference type="GO" id="GO:0005829">
    <property type="term" value="C:cytosol"/>
    <property type="evidence" value="ECO:0007669"/>
    <property type="project" value="TreeGrafter"/>
</dbReference>
<organism evidence="19 20">
    <name type="scientific">Verticillium longisporum</name>
    <name type="common">Verticillium dahliae var. longisporum</name>
    <dbReference type="NCBI Taxonomy" id="100787"/>
    <lineage>
        <taxon>Eukaryota</taxon>
        <taxon>Fungi</taxon>
        <taxon>Dikarya</taxon>
        <taxon>Ascomycota</taxon>
        <taxon>Pezizomycotina</taxon>
        <taxon>Sordariomycetes</taxon>
        <taxon>Hypocreomycetidae</taxon>
        <taxon>Glomerellales</taxon>
        <taxon>Plectosphaerellaceae</taxon>
        <taxon>Verticillium</taxon>
    </lineage>
</organism>
<keyword evidence="7 16" id="KW-0963">Cytoplasm</keyword>
<evidence type="ECO:0000256" key="3">
    <source>
        <dbReference type="ARBA" id="ARBA00004699"/>
    </source>
</evidence>
<dbReference type="CDD" id="cd02585">
    <property type="entry name" value="HAD_PMM"/>
    <property type="match status" value="1"/>
</dbReference>
<dbReference type="InterPro" id="IPR005002">
    <property type="entry name" value="PMM"/>
</dbReference>
<dbReference type="InterPro" id="IPR043169">
    <property type="entry name" value="PMM_cap"/>
</dbReference>
<keyword evidence="11 17" id="KW-1133">Transmembrane helix</keyword>
<comment type="pathway">
    <text evidence="3 16">Nucleotide-sugar biosynthesis; GDP-alpha-D-mannose biosynthesis; alpha-D-mannose 1-phosphate from D-fructose 6-phosphate: step 2/2.</text>
</comment>
<dbReference type="STRING" id="100787.A0A0G4KLB1"/>
<comment type="catalytic activity">
    <reaction evidence="16">
        <text>alpha-D-mannose 1-phosphate = D-mannose 6-phosphate</text>
        <dbReference type="Rhea" id="RHEA:11140"/>
        <dbReference type="ChEBI" id="CHEBI:58409"/>
        <dbReference type="ChEBI" id="CHEBI:58735"/>
        <dbReference type="EC" id="5.4.2.8"/>
    </reaction>
</comment>
<dbReference type="EMBL" id="CVQH01001925">
    <property type="protein sequence ID" value="CRK07375.1"/>
    <property type="molecule type" value="Genomic_DNA"/>
</dbReference>
<dbReference type="InterPro" id="IPR036412">
    <property type="entry name" value="HAD-like_sf"/>
</dbReference>
<dbReference type="Gene3D" id="3.40.50.1000">
    <property type="entry name" value="HAD superfamily/HAD-like"/>
    <property type="match status" value="1"/>
</dbReference>
<dbReference type="PANTHER" id="PTHR10466:SF0">
    <property type="entry name" value="PHOSPHOMANNOMUTASE"/>
    <property type="match status" value="1"/>
</dbReference>
<dbReference type="Pfam" id="PF01699">
    <property type="entry name" value="Na_Ca_ex"/>
    <property type="match status" value="1"/>
</dbReference>
<evidence type="ECO:0000256" key="1">
    <source>
        <dbReference type="ARBA" id="ARBA00004141"/>
    </source>
</evidence>
<feature type="transmembrane region" description="Helical" evidence="17">
    <location>
        <begin position="93"/>
        <end position="113"/>
    </location>
</feature>
<evidence type="ECO:0000256" key="7">
    <source>
        <dbReference type="ARBA" id="ARBA00022490"/>
    </source>
</evidence>
<dbReference type="GO" id="GO:0016020">
    <property type="term" value="C:membrane"/>
    <property type="evidence" value="ECO:0007669"/>
    <property type="project" value="UniProtKB-SubCell"/>
</dbReference>
<evidence type="ECO:0000256" key="13">
    <source>
        <dbReference type="ARBA" id="ARBA00023235"/>
    </source>
</evidence>
<feature type="transmembrane region" description="Helical" evidence="17">
    <location>
        <begin position="21"/>
        <end position="40"/>
    </location>
</feature>
<sequence>MLFTTIGIAASDFFSVNLSTISNILGLSQSLAGVTFLALGNGSPDVFSTFAAMGSNSASMAVGELIGAASFITAVVAGSMALVREFKVGRRTYVRDICFFIVAVIFTMCFLADGHLHLWECIVMIVYYIFYVFTAITPELTALLSKLRTKVAIGTVGGSDLRKQQEQLGDPSRTPVTSMFDFNFAENGLVAYKLGAALPANSFLQWIGNDQYKELVNFILHYVADLDIPVKRGTFVEFRNGMVNVSPVGRNASAQERADFEAYDKIHGIRAAFIDKLRERFAHLGLTYSIGGQLSFDVFPQGWDKTYCLKHLDDEARKPGGIEYTTIHFFGDKTA</sequence>
<dbReference type="InterPro" id="IPR006379">
    <property type="entry name" value="HAD-SF_hydro_IIB"/>
</dbReference>
<feature type="binding site" evidence="14">
    <location>
        <position position="257"/>
    </location>
    <ligand>
        <name>alpha-D-mannose 1-phosphate</name>
        <dbReference type="ChEBI" id="CHEBI:58409"/>
    </ligand>
</feature>
<dbReference type="InterPro" id="IPR004837">
    <property type="entry name" value="NaCa_Exmemb"/>
</dbReference>
<dbReference type="FunFam" id="3.30.1240.20:FF:000001">
    <property type="entry name" value="Phosphomannomutase"/>
    <property type="match status" value="1"/>
</dbReference>
<dbReference type="PANTHER" id="PTHR10466">
    <property type="entry name" value="PHOSPHOMANNOMUTASE"/>
    <property type="match status" value="1"/>
</dbReference>
<dbReference type="SUPFAM" id="SSF56784">
    <property type="entry name" value="HAD-like"/>
    <property type="match status" value="1"/>
</dbReference>
<evidence type="ECO:0000256" key="17">
    <source>
        <dbReference type="SAM" id="Phobius"/>
    </source>
</evidence>
<evidence type="ECO:0000256" key="9">
    <source>
        <dbReference type="ARBA" id="ARBA00022723"/>
    </source>
</evidence>
<evidence type="ECO:0000313" key="20">
    <source>
        <dbReference type="Proteomes" id="UP000044602"/>
    </source>
</evidence>
<reference evidence="19 20" key="1">
    <citation type="submission" date="2015-05" db="EMBL/GenBank/DDBJ databases">
        <authorList>
            <person name="Wang D.B."/>
            <person name="Wang M."/>
        </authorList>
    </citation>
    <scope>NUCLEOTIDE SEQUENCE [LARGE SCALE GENOMIC DNA]</scope>
    <source>
        <strain evidence="19">VL1</strain>
    </source>
</reference>
<evidence type="ECO:0000256" key="10">
    <source>
        <dbReference type="ARBA" id="ARBA00022842"/>
    </source>
</evidence>
<dbReference type="NCBIfam" id="TIGR01484">
    <property type="entry name" value="HAD-SF-IIB"/>
    <property type="match status" value="1"/>
</dbReference>
<evidence type="ECO:0000259" key="18">
    <source>
        <dbReference type="Pfam" id="PF01699"/>
    </source>
</evidence>
<keyword evidence="9 15" id="KW-0479">Metal-binding</keyword>
<evidence type="ECO:0000256" key="5">
    <source>
        <dbReference type="ARBA" id="ARBA00011738"/>
    </source>
</evidence>
<dbReference type="GO" id="GO:0055085">
    <property type="term" value="P:transmembrane transport"/>
    <property type="evidence" value="ECO:0007669"/>
    <property type="project" value="InterPro"/>
</dbReference>
<feature type="binding site" evidence="14">
    <location>
        <position position="250"/>
    </location>
    <ligand>
        <name>alpha-D-mannose 1-phosphate</name>
        <dbReference type="ChEBI" id="CHEBI:58409"/>
    </ligand>
</feature>
<keyword evidence="20" id="KW-1185">Reference proteome</keyword>
<evidence type="ECO:0000256" key="16">
    <source>
        <dbReference type="RuleBase" id="RU361118"/>
    </source>
</evidence>
<keyword evidence="8 17" id="KW-0812">Transmembrane</keyword>
<dbReference type="InterPro" id="IPR023214">
    <property type="entry name" value="HAD_sf"/>
</dbReference>
<protein>
    <recommendedName>
        <fullName evidence="6 16">Phosphomannomutase</fullName>
        <ecNumber evidence="6 16">5.4.2.8</ecNumber>
    </recommendedName>
</protein>
<comment type="subcellular location">
    <subcellularLocation>
        <location evidence="2 16">Cytoplasm</location>
    </subcellularLocation>
    <subcellularLocation>
        <location evidence="1">Membrane</location>
        <topology evidence="1">Multi-pass membrane protein</topology>
    </subcellularLocation>
</comment>
<keyword evidence="13 16" id="KW-0413">Isomerase</keyword>
<dbReference type="EC" id="5.4.2.8" evidence="6 16"/>
<evidence type="ECO:0000256" key="4">
    <source>
        <dbReference type="ARBA" id="ARBA00009736"/>
    </source>
</evidence>
<dbReference type="Proteomes" id="UP000044602">
    <property type="component" value="Unassembled WGS sequence"/>
</dbReference>
<comment type="similarity">
    <text evidence="4 16">Belongs to the eukaryotic PMM family.</text>
</comment>
<dbReference type="Gene3D" id="3.30.1240.20">
    <property type="match status" value="1"/>
</dbReference>
<evidence type="ECO:0000256" key="15">
    <source>
        <dbReference type="PIRSR" id="PIRSR605002-3"/>
    </source>
</evidence>
<feature type="transmembrane region" description="Helical" evidence="17">
    <location>
        <begin position="60"/>
        <end position="81"/>
    </location>
</feature>
<dbReference type="GO" id="GO:0006013">
    <property type="term" value="P:mannose metabolic process"/>
    <property type="evidence" value="ECO:0007669"/>
    <property type="project" value="TreeGrafter"/>
</dbReference>
<gene>
    <name evidence="19" type="ORF">BN1708_017086</name>
</gene>
<comment type="subunit">
    <text evidence="5 16">Homodimer.</text>
</comment>
<evidence type="ECO:0000313" key="19">
    <source>
        <dbReference type="EMBL" id="CRK07375.1"/>
    </source>
</evidence>
<feature type="domain" description="Sodium/calcium exchanger membrane region" evidence="18">
    <location>
        <begin position="2"/>
        <end position="136"/>
    </location>
</feature>
<dbReference type="AlphaFoldDB" id="A0A0G4KLB1"/>
<dbReference type="UniPathway" id="UPA00126">
    <property type="reaction ID" value="UER00424"/>
</dbReference>
<feature type="binding site" evidence="14">
    <location>
        <position position="239"/>
    </location>
    <ligand>
        <name>alpha-D-mannose 1-phosphate</name>
        <dbReference type="ChEBI" id="CHEBI:58409"/>
    </ligand>
</feature>
<dbReference type="GO" id="GO:0009298">
    <property type="term" value="P:GDP-mannose biosynthetic process"/>
    <property type="evidence" value="ECO:0007669"/>
    <property type="project" value="UniProtKB-UniPathway"/>
</dbReference>
<feature type="non-terminal residue" evidence="19">
    <location>
        <position position="335"/>
    </location>
</feature>
<comment type="function">
    <text evidence="16">Involved in the synthesis of the GDP-mannose and dolichol-phosphate-mannose required for a number of critical mannosyl transfer reactions.</text>
</comment>
<evidence type="ECO:0000256" key="14">
    <source>
        <dbReference type="PIRSR" id="PIRSR605002-2"/>
    </source>
</evidence>
<dbReference type="GO" id="GO:0006487">
    <property type="term" value="P:protein N-linked glycosylation"/>
    <property type="evidence" value="ECO:0007669"/>
    <property type="project" value="TreeGrafter"/>
</dbReference>
<dbReference type="GO" id="GO:0004615">
    <property type="term" value="F:phosphomannomutase activity"/>
    <property type="evidence" value="ECO:0007669"/>
    <property type="project" value="UniProtKB-EC"/>
</dbReference>
<feature type="transmembrane region" description="Helical" evidence="17">
    <location>
        <begin position="125"/>
        <end position="144"/>
    </location>
</feature>
<keyword evidence="12 17" id="KW-0472">Membrane</keyword>
<accession>A0A0G4KLB1</accession>
<keyword evidence="10 15" id="KW-0460">Magnesium</keyword>